<dbReference type="GO" id="GO:0022857">
    <property type="term" value="F:transmembrane transporter activity"/>
    <property type="evidence" value="ECO:0007669"/>
    <property type="project" value="InterPro"/>
</dbReference>
<dbReference type="EMBL" id="CP035485">
    <property type="protein sequence ID" value="QDI91933.1"/>
    <property type="molecule type" value="Genomic_DNA"/>
</dbReference>
<evidence type="ECO:0000256" key="1">
    <source>
        <dbReference type="ARBA" id="ARBA00004651"/>
    </source>
</evidence>
<evidence type="ECO:0000313" key="8">
    <source>
        <dbReference type="Proteomes" id="UP000319756"/>
    </source>
</evidence>
<dbReference type="RefSeq" id="WP_142090457.1">
    <property type="nucleotide sequence ID" value="NZ_CP035485.1"/>
</dbReference>
<proteinExistence type="predicted"/>
<feature type="transmembrane region" description="Helical" evidence="6">
    <location>
        <begin position="121"/>
        <end position="140"/>
    </location>
</feature>
<keyword evidence="8" id="KW-1185">Reference proteome</keyword>
<feature type="transmembrane region" description="Helical" evidence="6">
    <location>
        <begin position="211"/>
        <end position="230"/>
    </location>
</feature>
<reference evidence="8" key="1">
    <citation type="submission" date="2019-01" db="EMBL/GenBank/DDBJ databases">
        <title>Genomic analysis of Salicibibacter sp. NKC3-5.</title>
        <authorList>
            <person name="Oh Y.J."/>
        </authorList>
    </citation>
    <scope>NUCLEOTIDE SEQUENCE [LARGE SCALE GENOMIC DNA]</scope>
    <source>
        <strain evidence="8">NKC3-5</strain>
    </source>
</reference>
<organism evidence="7 8">
    <name type="scientific">Salicibibacter halophilus</name>
    <dbReference type="NCBI Taxonomy" id="2502791"/>
    <lineage>
        <taxon>Bacteria</taxon>
        <taxon>Bacillati</taxon>
        <taxon>Bacillota</taxon>
        <taxon>Bacilli</taxon>
        <taxon>Bacillales</taxon>
        <taxon>Bacillaceae</taxon>
        <taxon>Salicibibacter</taxon>
    </lineage>
</organism>
<dbReference type="CDD" id="cd06579">
    <property type="entry name" value="TM_PBP1_transp_AraH_like"/>
    <property type="match status" value="1"/>
</dbReference>
<feature type="transmembrane region" description="Helical" evidence="6">
    <location>
        <begin position="14"/>
        <end position="32"/>
    </location>
</feature>
<gene>
    <name evidence="7" type="ORF">EPH95_12710</name>
</gene>
<dbReference type="Proteomes" id="UP000319756">
    <property type="component" value="Chromosome"/>
</dbReference>
<feature type="transmembrane region" description="Helical" evidence="6">
    <location>
        <begin position="93"/>
        <end position="114"/>
    </location>
</feature>
<protein>
    <submittedName>
        <fullName evidence="7">ABC transporter permease</fullName>
    </submittedName>
</protein>
<keyword evidence="5 6" id="KW-0472">Membrane</keyword>
<feature type="transmembrane region" description="Helical" evidence="6">
    <location>
        <begin position="70"/>
        <end position="87"/>
    </location>
</feature>
<keyword evidence="4 6" id="KW-1133">Transmembrane helix</keyword>
<feature type="transmembrane region" description="Helical" evidence="6">
    <location>
        <begin position="160"/>
        <end position="182"/>
    </location>
</feature>
<comment type="subcellular location">
    <subcellularLocation>
        <location evidence="1">Cell membrane</location>
        <topology evidence="1">Multi-pass membrane protein</topology>
    </subcellularLocation>
</comment>
<evidence type="ECO:0000256" key="2">
    <source>
        <dbReference type="ARBA" id="ARBA00022475"/>
    </source>
</evidence>
<dbReference type="InterPro" id="IPR001851">
    <property type="entry name" value="ABC_transp_permease"/>
</dbReference>
<feature type="transmembrane region" description="Helical" evidence="6">
    <location>
        <begin position="44"/>
        <end position="63"/>
    </location>
</feature>
<dbReference type="KEGG" id="sale:EPH95_12710"/>
<feature type="transmembrane region" description="Helical" evidence="6">
    <location>
        <begin position="250"/>
        <end position="272"/>
    </location>
</feature>
<keyword evidence="2" id="KW-1003">Cell membrane</keyword>
<dbReference type="PANTHER" id="PTHR32196">
    <property type="entry name" value="ABC TRANSPORTER PERMEASE PROTEIN YPHD-RELATED-RELATED"/>
    <property type="match status" value="1"/>
</dbReference>
<evidence type="ECO:0000256" key="4">
    <source>
        <dbReference type="ARBA" id="ARBA00022989"/>
    </source>
</evidence>
<keyword evidence="3 6" id="KW-0812">Transmembrane</keyword>
<dbReference type="GO" id="GO:0005886">
    <property type="term" value="C:plasma membrane"/>
    <property type="evidence" value="ECO:0007669"/>
    <property type="project" value="UniProtKB-SubCell"/>
</dbReference>
<name>A0A514LJE7_9BACI</name>
<evidence type="ECO:0000256" key="3">
    <source>
        <dbReference type="ARBA" id="ARBA00022692"/>
    </source>
</evidence>
<dbReference type="Pfam" id="PF02653">
    <property type="entry name" value="BPD_transp_2"/>
    <property type="match status" value="1"/>
</dbReference>
<accession>A0A514LJE7</accession>
<evidence type="ECO:0000256" key="6">
    <source>
        <dbReference type="SAM" id="Phobius"/>
    </source>
</evidence>
<sequence length="314" mass="33241">MLSKKFKILDWRQNIVYIAFILIFILFAITLNDQGFLTIENLLNIVRQTTVITIMAVAMTFVISSGEIDLSVGSIAALSSLTAALALQSGGLILGIIVGLGTGLLIGLINGLLVSKFLIPSFLVTLAMMEIGRGLAMWITDTAPVPILNESYLFLFGNGTIFGIPNLLIWVIFIATIGYTLYNKTIFGRQTLATGGNVNAAKYSGVKTSRIKLLVFMGSGMMAGLAGMLYAGRLQAGRFTFGEGDELSVIAAVILGGTSLFGGIGTVIGTVIGSIMIGTINNGLILMGLDVSQQMFVLGIILILAVAFGRKAKK</sequence>
<evidence type="ECO:0000313" key="7">
    <source>
        <dbReference type="EMBL" id="QDI91933.1"/>
    </source>
</evidence>
<dbReference type="PANTHER" id="PTHR32196:SF72">
    <property type="entry name" value="RIBOSE IMPORT PERMEASE PROTEIN RBSC"/>
    <property type="match status" value="1"/>
</dbReference>
<dbReference type="OrthoDB" id="9784538at2"/>
<feature type="transmembrane region" description="Helical" evidence="6">
    <location>
        <begin position="284"/>
        <end position="308"/>
    </location>
</feature>
<evidence type="ECO:0000256" key="5">
    <source>
        <dbReference type="ARBA" id="ARBA00023136"/>
    </source>
</evidence>
<dbReference type="AlphaFoldDB" id="A0A514LJE7"/>